<protein>
    <submittedName>
        <fullName evidence="1">Uncharacterized protein</fullName>
    </submittedName>
</protein>
<dbReference type="AlphaFoldDB" id="A0A0K2TGB9"/>
<evidence type="ECO:0000313" key="1">
    <source>
        <dbReference type="EMBL" id="CDW24627.1"/>
    </source>
</evidence>
<dbReference type="EMBL" id="HACA01007266">
    <property type="protein sequence ID" value="CDW24627.1"/>
    <property type="molecule type" value="Transcribed_RNA"/>
</dbReference>
<sequence>MASRIFIEWSTYSKPWWNRFCLYFEDVATSQSEGQSSWPYFSRKIQSTILITGATFEQK</sequence>
<organism evidence="1">
    <name type="scientific">Lepeophtheirus salmonis</name>
    <name type="common">Salmon louse</name>
    <name type="synonym">Caligus salmonis</name>
    <dbReference type="NCBI Taxonomy" id="72036"/>
    <lineage>
        <taxon>Eukaryota</taxon>
        <taxon>Metazoa</taxon>
        <taxon>Ecdysozoa</taxon>
        <taxon>Arthropoda</taxon>
        <taxon>Crustacea</taxon>
        <taxon>Multicrustacea</taxon>
        <taxon>Hexanauplia</taxon>
        <taxon>Copepoda</taxon>
        <taxon>Siphonostomatoida</taxon>
        <taxon>Caligidae</taxon>
        <taxon>Lepeophtheirus</taxon>
    </lineage>
</organism>
<reference evidence="1" key="1">
    <citation type="submission" date="2014-05" db="EMBL/GenBank/DDBJ databases">
        <authorList>
            <person name="Chronopoulou M."/>
        </authorList>
    </citation>
    <scope>NUCLEOTIDE SEQUENCE</scope>
    <source>
        <tissue evidence="1">Whole organism</tissue>
    </source>
</reference>
<accession>A0A0K2TGB9</accession>
<proteinExistence type="predicted"/>
<name>A0A0K2TGB9_LEPSM</name>